<keyword evidence="1" id="KW-0812">Transmembrane</keyword>
<keyword evidence="1" id="KW-1133">Transmembrane helix</keyword>
<comment type="caution">
    <text evidence="2">The sequence shown here is derived from an EMBL/GenBank/DDBJ whole genome shotgun (WGS) entry which is preliminary data.</text>
</comment>
<protein>
    <submittedName>
        <fullName evidence="2">Uncharacterized protein</fullName>
    </submittedName>
</protein>
<gene>
    <name evidence="2" type="ORF">MMUR_56780</name>
</gene>
<feature type="transmembrane region" description="Helical" evidence="1">
    <location>
        <begin position="12"/>
        <end position="33"/>
    </location>
</feature>
<accession>A0A7I9WUX0</accession>
<sequence>MTPTSATPRPKAVDTAFWLLVAGAILLVINGLMATTLSFSAAATDPRVANLLVFQRGAGILFVVVGAALGFVSGKMRQGDPRFRRATIAFAATITVLVLGLAVLAKAVFVVALLAVVPIIVGALALTRPPVVAWFIEQEAARG</sequence>
<feature type="transmembrane region" description="Helical" evidence="1">
    <location>
        <begin position="86"/>
        <end position="105"/>
    </location>
</feature>
<evidence type="ECO:0000256" key="1">
    <source>
        <dbReference type="SAM" id="Phobius"/>
    </source>
</evidence>
<keyword evidence="1" id="KW-0472">Membrane</keyword>
<dbReference type="EMBL" id="BLKT01000003">
    <property type="protein sequence ID" value="GFG61542.1"/>
    <property type="molecule type" value="Genomic_DNA"/>
</dbReference>
<dbReference type="RefSeq" id="WP_068915411.1">
    <property type="nucleotide sequence ID" value="NZ_BAAAMC010000032.1"/>
</dbReference>
<keyword evidence="3" id="KW-1185">Reference proteome</keyword>
<reference evidence="2 3" key="1">
    <citation type="journal article" date="2019" name="Emerg. Microbes Infect.">
        <title>Comprehensive subspecies identification of 175 nontuberculous mycobacteria species based on 7547 genomic profiles.</title>
        <authorList>
            <person name="Matsumoto Y."/>
            <person name="Kinjo T."/>
            <person name="Motooka D."/>
            <person name="Nabeya D."/>
            <person name="Jung N."/>
            <person name="Uechi K."/>
            <person name="Horii T."/>
            <person name="Iida T."/>
            <person name="Fujita J."/>
            <person name="Nakamura S."/>
        </authorList>
    </citation>
    <scope>NUCLEOTIDE SEQUENCE [LARGE SCALE GENOMIC DNA]</scope>
    <source>
        <strain evidence="2 3">JCM 13392</strain>
    </source>
</reference>
<name>A0A7I9WUX0_9MYCO</name>
<evidence type="ECO:0000313" key="3">
    <source>
        <dbReference type="Proteomes" id="UP000465241"/>
    </source>
</evidence>
<proteinExistence type="predicted"/>
<organism evidence="2 3">
    <name type="scientific">Mycolicibacterium murale</name>
    <dbReference type="NCBI Taxonomy" id="182220"/>
    <lineage>
        <taxon>Bacteria</taxon>
        <taxon>Bacillati</taxon>
        <taxon>Actinomycetota</taxon>
        <taxon>Actinomycetes</taxon>
        <taxon>Mycobacteriales</taxon>
        <taxon>Mycobacteriaceae</taxon>
        <taxon>Mycolicibacterium</taxon>
    </lineage>
</organism>
<feature type="transmembrane region" description="Helical" evidence="1">
    <location>
        <begin position="53"/>
        <end position="74"/>
    </location>
</feature>
<dbReference type="Proteomes" id="UP000465241">
    <property type="component" value="Unassembled WGS sequence"/>
</dbReference>
<evidence type="ECO:0000313" key="2">
    <source>
        <dbReference type="EMBL" id="GFG61542.1"/>
    </source>
</evidence>
<dbReference type="AlphaFoldDB" id="A0A7I9WUX0"/>
<feature type="transmembrane region" description="Helical" evidence="1">
    <location>
        <begin position="111"/>
        <end position="136"/>
    </location>
</feature>